<dbReference type="InterPro" id="IPR011118">
    <property type="entry name" value="Tannase/feruloyl_esterase"/>
</dbReference>
<dbReference type="Gene3D" id="3.40.50.1820">
    <property type="entry name" value="alpha/beta hydrolase"/>
    <property type="match status" value="1"/>
</dbReference>
<evidence type="ECO:0000256" key="9">
    <source>
        <dbReference type="ARBA" id="ARBA00034075"/>
    </source>
</evidence>
<keyword evidence="8" id="KW-1015">Disulfide bond</keyword>
<evidence type="ECO:0000256" key="2">
    <source>
        <dbReference type="ARBA" id="ARBA00022487"/>
    </source>
</evidence>
<dbReference type="EC" id="3.1.1.-" evidence="10"/>
<dbReference type="GO" id="GO:0046872">
    <property type="term" value="F:metal ion binding"/>
    <property type="evidence" value="ECO:0007669"/>
    <property type="project" value="UniProtKB-KW"/>
</dbReference>
<organism evidence="11 12">
    <name type="scientific">Sanghuangporus baumii</name>
    <name type="common">Phellinus baumii</name>
    <dbReference type="NCBI Taxonomy" id="108892"/>
    <lineage>
        <taxon>Eukaryota</taxon>
        <taxon>Fungi</taxon>
        <taxon>Dikarya</taxon>
        <taxon>Basidiomycota</taxon>
        <taxon>Agaricomycotina</taxon>
        <taxon>Agaricomycetes</taxon>
        <taxon>Hymenochaetales</taxon>
        <taxon>Hymenochaetaceae</taxon>
        <taxon>Sanghuangporus</taxon>
    </lineage>
</organism>
<dbReference type="GO" id="GO:0045493">
    <property type="term" value="P:xylan catabolic process"/>
    <property type="evidence" value="ECO:0007669"/>
    <property type="project" value="UniProtKB-KW"/>
</dbReference>
<evidence type="ECO:0000313" key="11">
    <source>
        <dbReference type="EMBL" id="OCB90695.1"/>
    </source>
</evidence>
<dbReference type="PANTHER" id="PTHR33938">
    <property type="entry name" value="FERULOYL ESTERASE B-RELATED"/>
    <property type="match status" value="1"/>
</dbReference>
<comment type="caution">
    <text evidence="11">The sequence shown here is derived from an EMBL/GenBank/DDBJ whole genome shotgun (WGS) entry which is preliminary data.</text>
</comment>
<comment type="similarity">
    <text evidence="1 10">Belongs to the tannase family.</text>
</comment>
<gene>
    <name evidence="11" type="ORF">A7U60_g2057</name>
</gene>
<evidence type="ECO:0000256" key="5">
    <source>
        <dbReference type="ARBA" id="ARBA00022729"/>
    </source>
</evidence>
<evidence type="ECO:0000256" key="4">
    <source>
        <dbReference type="ARBA" id="ARBA00022723"/>
    </source>
</evidence>
<dbReference type="InterPro" id="IPR029058">
    <property type="entry name" value="AB_hydrolase_fold"/>
</dbReference>
<dbReference type="SUPFAM" id="SSF53474">
    <property type="entry name" value="alpha/beta-Hydrolases"/>
    <property type="match status" value="1"/>
</dbReference>
<proteinExistence type="inferred from homology"/>
<name>A0A9Q5I3D2_SANBA</name>
<keyword evidence="5 10" id="KW-0732">Signal</keyword>
<evidence type="ECO:0000256" key="3">
    <source>
        <dbReference type="ARBA" id="ARBA00022651"/>
    </source>
</evidence>
<keyword evidence="3" id="KW-0624">Polysaccharide degradation</keyword>
<keyword evidence="12" id="KW-1185">Reference proteome</keyword>
<evidence type="ECO:0000256" key="6">
    <source>
        <dbReference type="ARBA" id="ARBA00022801"/>
    </source>
</evidence>
<comment type="catalytic activity">
    <reaction evidence="9">
        <text>feruloyl-polysaccharide + H2O = ferulate + polysaccharide.</text>
        <dbReference type="EC" id="3.1.1.73"/>
    </reaction>
</comment>
<dbReference type="Pfam" id="PF07519">
    <property type="entry name" value="Tannase"/>
    <property type="match status" value="1"/>
</dbReference>
<dbReference type="GO" id="GO:0030600">
    <property type="term" value="F:feruloyl esterase activity"/>
    <property type="evidence" value="ECO:0007669"/>
    <property type="project" value="UniProtKB-EC"/>
</dbReference>
<keyword evidence="7" id="KW-0106">Calcium</keyword>
<dbReference type="AlphaFoldDB" id="A0A9Q5I3D2"/>
<evidence type="ECO:0000256" key="7">
    <source>
        <dbReference type="ARBA" id="ARBA00022837"/>
    </source>
</evidence>
<sequence>MSFLRQAASKWRFLAPALSLLAPSQYEIDPAAACNALREIDLSSISAIILNATYYENATEVETLGVCTPIAQISEPLCRVQFVVNTSSVSAVTAEAWLPTSWSGRFLALGNGGLGGCIDYINLDYGSSLEFASIASNNGHDGNSGVLFANNSEILEDFTSRAIHVETAVGKELVAAYYERRPRRSYYMGCSTGGRQGMYAALHYPSDFDGVLAGAPVTNFNHLMGWSGMITKYLGAPHGDKSANFIPSHLWDLVSEEIFRQCDGLDGVIDGIITEPDACDFVPETLLCEGRSNENCLSKVQVEALRKVYSPLYGLGGDHLFPRFDPGAENASFGKWALFSGKPFAYTEDWMKYVVLNDSSYDFSQFGLADVARMQAIDPENISTFDGDLSAFRARGGKIITYHGRADNLVPSGNAKSLYNLISRTLGLQPSTLDEFYRLFLVPGMEHCIGGKGAVNFGQRKSIGSSRLQHIDEKQTKLKESSQENFQVPGTQPSNVLLSLVDWVENGRAPDTIIGISDDGKTTREHCRYPWKSQWDGNRWMCAKEAIGAQTGQSLHSD</sequence>
<keyword evidence="6 10" id="KW-0378">Hydrolase</keyword>
<keyword evidence="3" id="KW-0119">Carbohydrate metabolism</keyword>
<protein>
    <recommendedName>
        <fullName evidence="10">Carboxylic ester hydrolase</fullName>
        <ecNumber evidence="10">3.1.1.-</ecNumber>
    </recommendedName>
</protein>
<dbReference type="OrthoDB" id="3039123at2759"/>
<dbReference type="Proteomes" id="UP000757232">
    <property type="component" value="Unassembled WGS sequence"/>
</dbReference>
<feature type="chain" id="PRO_5040531372" description="Carboxylic ester hydrolase" evidence="10">
    <location>
        <begin position="20"/>
        <end position="558"/>
    </location>
</feature>
<dbReference type="EMBL" id="LNZH02000121">
    <property type="protein sequence ID" value="OCB90695.1"/>
    <property type="molecule type" value="Genomic_DNA"/>
</dbReference>
<reference evidence="11" key="1">
    <citation type="submission" date="2016-06" db="EMBL/GenBank/DDBJ databases">
        <title>Draft Genome sequence of the fungus Inonotus baumii.</title>
        <authorList>
            <person name="Zhu H."/>
            <person name="Lin W."/>
        </authorList>
    </citation>
    <scope>NUCLEOTIDE SEQUENCE</scope>
    <source>
        <strain evidence="11">821</strain>
    </source>
</reference>
<evidence type="ECO:0000256" key="1">
    <source>
        <dbReference type="ARBA" id="ARBA00006249"/>
    </source>
</evidence>
<feature type="signal peptide" evidence="10">
    <location>
        <begin position="1"/>
        <end position="19"/>
    </location>
</feature>
<dbReference type="PANTHER" id="PTHR33938:SF15">
    <property type="entry name" value="FERULOYL ESTERASE B-RELATED"/>
    <property type="match status" value="1"/>
</dbReference>
<evidence type="ECO:0000256" key="10">
    <source>
        <dbReference type="RuleBase" id="RU361238"/>
    </source>
</evidence>
<keyword evidence="2" id="KW-0719">Serine esterase</keyword>
<evidence type="ECO:0000313" key="12">
    <source>
        <dbReference type="Proteomes" id="UP000757232"/>
    </source>
</evidence>
<evidence type="ECO:0000256" key="8">
    <source>
        <dbReference type="ARBA" id="ARBA00023157"/>
    </source>
</evidence>
<keyword evidence="3" id="KW-0858">Xylan degradation</keyword>
<accession>A0A9Q5I3D2</accession>
<keyword evidence="4" id="KW-0479">Metal-binding</keyword>